<keyword evidence="4" id="KW-0378">Hydrolase</keyword>
<keyword evidence="4" id="KW-0645">Protease</keyword>
<evidence type="ECO:0000256" key="1">
    <source>
        <dbReference type="SAM" id="MobiDB-lite"/>
    </source>
</evidence>
<dbReference type="InterPro" id="IPR052710">
    <property type="entry name" value="CAAX_protease"/>
</dbReference>
<dbReference type="GO" id="GO:0006508">
    <property type="term" value="P:proteolysis"/>
    <property type="evidence" value="ECO:0007669"/>
    <property type="project" value="UniProtKB-KW"/>
</dbReference>
<dbReference type="GO" id="GO:0080120">
    <property type="term" value="P:CAAX-box protein maturation"/>
    <property type="evidence" value="ECO:0007669"/>
    <property type="project" value="UniProtKB-ARBA"/>
</dbReference>
<dbReference type="OrthoDB" id="9777755at2"/>
<feature type="transmembrane region" description="Helical" evidence="2">
    <location>
        <begin position="91"/>
        <end position="111"/>
    </location>
</feature>
<comment type="caution">
    <text evidence="4">The sequence shown here is derived from an EMBL/GenBank/DDBJ whole genome shotgun (WGS) entry which is preliminary data.</text>
</comment>
<keyword evidence="2" id="KW-0812">Transmembrane</keyword>
<proteinExistence type="predicted"/>
<feature type="transmembrane region" description="Helical" evidence="2">
    <location>
        <begin position="217"/>
        <end position="236"/>
    </location>
</feature>
<sequence>MNEDLDNAPRPEHPEPSGEASVVNEKKPGSRPAGPGLPESLFWIFLFFVLQMVGMAGVIIAMLAVTLENFEQLEAFQFEEWYSGLSATERLTVVTAPAFICYLFLIPLGLWRMSPRPLRKLKMSPPSFGQVFVATSLVVPMTVIADSMMQLGETGWNQLVETIPGLELFQGTDVHEILGQFNNSNLLLAVFFIAVVPAVGEEFLFRGLIGQGLNRRWGVTIGVALTTLLFAAVHMYPPHVFAILPVGLTLHWVYLTTRSFWAPVLFHFLNNALATVLLRVDQDDLETPWFYLPVAVAYAIWCFYWLYQMRTRRVPVESVAMAEHTFDESTEQPGTSEQPQRYVLTSQTFAMPMILAALMLAFCGYDVIRVFLPQ</sequence>
<feature type="compositionally biased region" description="Basic and acidic residues" evidence="1">
    <location>
        <begin position="7"/>
        <end position="16"/>
    </location>
</feature>
<evidence type="ECO:0000259" key="3">
    <source>
        <dbReference type="Pfam" id="PF02517"/>
    </source>
</evidence>
<dbReference type="Proteomes" id="UP000317243">
    <property type="component" value="Unassembled WGS sequence"/>
</dbReference>
<evidence type="ECO:0000313" key="5">
    <source>
        <dbReference type="Proteomes" id="UP000317243"/>
    </source>
</evidence>
<dbReference type="AlphaFoldDB" id="A0A5C5WP05"/>
<dbReference type="PANTHER" id="PTHR36435">
    <property type="entry name" value="SLR1288 PROTEIN"/>
    <property type="match status" value="1"/>
</dbReference>
<organism evidence="4 5">
    <name type="scientific">Thalassoglobus neptunius</name>
    <dbReference type="NCBI Taxonomy" id="1938619"/>
    <lineage>
        <taxon>Bacteria</taxon>
        <taxon>Pseudomonadati</taxon>
        <taxon>Planctomycetota</taxon>
        <taxon>Planctomycetia</taxon>
        <taxon>Planctomycetales</taxon>
        <taxon>Planctomycetaceae</taxon>
        <taxon>Thalassoglobus</taxon>
    </lineage>
</organism>
<feature type="domain" description="CAAX prenyl protease 2/Lysostaphin resistance protein A-like" evidence="3">
    <location>
        <begin position="184"/>
        <end position="273"/>
    </location>
</feature>
<gene>
    <name evidence="4" type="ORF">KOR42_36000</name>
</gene>
<keyword evidence="5" id="KW-1185">Reference proteome</keyword>
<evidence type="ECO:0000256" key="2">
    <source>
        <dbReference type="SAM" id="Phobius"/>
    </source>
</evidence>
<protein>
    <submittedName>
        <fullName evidence="4">CAAX amino terminal protease self-immunity</fullName>
    </submittedName>
</protein>
<dbReference type="GO" id="GO:0004175">
    <property type="term" value="F:endopeptidase activity"/>
    <property type="evidence" value="ECO:0007669"/>
    <property type="project" value="UniProtKB-ARBA"/>
</dbReference>
<feature type="transmembrane region" description="Helical" evidence="2">
    <location>
        <begin position="41"/>
        <end position="65"/>
    </location>
</feature>
<dbReference type="RefSeq" id="WP_146511040.1">
    <property type="nucleotide sequence ID" value="NZ_SIHI01000013.1"/>
</dbReference>
<feature type="transmembrane region" description="Helical" evidence="2">
    <location>
        <begin position="290"/>
        <end position="307"/>
    </location>
</feature>
<dbReference type="EMBL" id="SIHI01000013">
    <property type="protein sequence ID" value="TWT51552.1"/>
    <property type="molecule type" value="Genomic_DNA"/>
</dbReference>
<name>A0A5C5WP05_9PLAN</name>
<feature type="transmembrane region" description="Helical" evidence="2">
    <location>
        <begin position="186"/>
        <end position="205"/>
    </location>
</feature>
<feature type="transmembrane region" description="Helical" evidence="2">
    <location>
        <begin position="260"/>
        <end position="278"/>
    </location>
</feature>
<dbReference type="Pfam" id="PF02517">
    <property type="entry name" value="Rce1-like"/>
    <property type="match status" value="1"/>
</dbReference>
<accession>A0A5C5WP05</accession>
<dbReference type="PANTHER" id="PTHR36435:SF1">
    <property type="entry name" value="CAAX AMINO TERMINAL PROTEASE FAMILY PROTEIN"/>
    <property type="match status" value="1"/>
</dbReference>
<feature type="transmembrane region" description="Helical" evidence="2">
    <location>
        <begin position="349"/>
        <end position="372"/>
    </location>
</feature>
<keyword evidence="2" id="KW-0472">Membrane</keyword>
<keyword evidence="2" id="KW-1133">Transmembrane helix</keyword>
<feature type="region of interest" description="Disordered" evidence="1">
    <location>
        <begin position="1"/>
        <end position="32"/>
    </location>
</feature>
<feature type="transmembrane region" description="Helical" evidence="2">
    <location>
        <begin position="131"/>
        <end position="149"/>
    </location>
</feature>
<reference evidence="4 5" key="1">
    <citation type="submission" date="2019-02" db="EMBL/GenBank/DDBJ databases">
        <title>Deep-cultivation of Planctomycetes and their phenomic and genomic characterization uncovers novel biology.</title>
        <authorList>
            <person name="Wiegand S."/>
            <person name="Jogler M."/>
            <person name="Boedeker C."/>
            <person name="Pinto D."/>
            <person name="Vollmers J."/>
            <person name="Rivas-Marin E."/>
            <person name="Kohn T."/>
            <person name="Peeters S.H."/>
            <person name="Heuer A."/>
            <person name="Rast P."/>
            <person name="Oberbeckmann S."/>
            <person name="Bunk B."/>
            <person name="Jeske O."/>
            <person name="Meyerdierks A."/>
            <person name="Storesund J.E."/>
            <person name="Kallscheuer N."/>
            <person name="Luecker S."/>
            <person name="Lage O.M."/>
            <person name="Pohl T."/>
            <person name="Merkel B.J."/>
            <person name="Hornburger P."/>
            <person name="Mueller R.-W."/>
            <person name="Bruemmer F."/>
            <person name="Labrenz M."/>
            <person name="Spormann A.M."/>
            <person name="Op Den Camp H."/>
            <person name="Overmann J."/>
            <person name="Amann R."/>
            <person name="Jetten M.S.M."/>
            <person name="Mascher T."/>
            <person name="Medema M.H."/>
            <person name="Devos D.P."/>
            <person name="Kaster A.-K."/>
            <person name="Ovreas L."/>
            <person name="Rohde M."/>
            <person name="Galperin M.Y."/>
            <person name="Jogler C."/>
        </authorList>
    </citation>
    <scope>NUCLEOTIDE SEQUENCE [LARGE SCALE GENOMIC DNA]</scope>
    <source>
        <strain evidence="4 5">KOR42</strain>
    </source>
</reference>
<evidence type="ECO:0000313" key="4">
    <source>
        <dbReference type="EMBL" id="TWT51552.1"/>
    </source>
</evidence>
<dbReference type="InterPro" id="IPR003675">
    <property type="entry name" value="Rce1/LyrA-like_dom"/>
</dbReference>